<dbReference type="SUPFAM" id="SSF56091">
    <property type="entry name" value="DNA ligase/mRNA capping enzyme, catalytic domain"/>
    <property type="match status" value="1"/>
</dbReference>
<evidence type="ECO:0000259" key="4">
    <source>
        <dbReference type="PROSITE" id="PS50160"/>
    </source>
</evidence>
<dbReference type="RefSeq" id="WP_341865504.1">
    <property type="nucleotide sequence ID" value="NZ_KK853998.1"/>
</dbReference>
<dbReference type="PANTHER" id="PTHR45674">
    <property type="entry name" value="DNA LIGASE 1/3 FAMILY MEMBER"/>
    <property type="match status" value="1"/>
</dbReference>
<dbReference type="GO" id="GO:0006281">
    <property type="term" value="P:DNA repair"/>
    <property type="evidence" value="ECO:0007669"/>
    <property type="project" value="InterPro"/>
</dbReference>
<evidence type="ECO:0000313" key="5">
    <source>
        <dbReference type="EMBL" id="KDN80478.1"/>
    </source>
</evidence>
<keyword evidence="6" id="KW-1185">Reference proteome</keyword>
<evidence type="ECO:0000256" key="1">
    <source>
        <dbReference type="ARBA" id="ARBA00007572"/>
    </source>
</evidence>
<organism evidence="5 6">
    <name type="scientific">Kitasatospora cheerisanensis KCTC 2395</name>
    <dbReference type="NCBI Taxonomy" id="1348663"/>
    <lineage>
        <taxon>Bacteria</taxon>
        <taxon>Bacillati</taxon>
        <taxon>Actinomycetota</taxon>
        <taxon>Actinomycetes</taxon>
        <taxon>Kitasatosporales</taxon>
        <taxon>Streptomycetaceae</taxon>
        <taxon>Kitasatospora</taxon>
    </lineage>
</organism>
<dbReference type="CDD" id="cd07970">
    <property type="entry name" value="OBF_DNA_ligase_LigC"/>
    <property type="match status" value="1"/>
</dbReference>
<proteinExistence type="inferred from homology"/>
<dbReference type="GO" id="GO:0006310">
    <property type="term" value="P:DNA recombination"/>
    <property type="evidence" value="ECO:0007669"/>
    <property type="project" value="InterPro"/>
</dbReference>
<dbReference type="CDD" id="cd07905">
    <property type="entry name" value="Adenylation_DNA_ligase_LigC"/>
    <property type="match status" value="1"/>
</dbReference>
<gene>
    <name evidence="5" type="ORF">KCH_77660</name>
</gene>
<dbReference type="Gene3D" id="2.40.50.140">
    <property type="entry name" value="Nucleic acid-binding proteins"/>
    <property type="match status" value="1"/>
</dbReference>
<comment type="similarity">
    <text evidence="1">Belongs to the ATP-dependent DNA ligase family.</text>
</comment>
<dbReference type="InterPro" id="IPR050191">
    <property type="entry name" value="ATP-dep_DNA_ligase"/>
</dbReference>
<dbReference type="GO" id="GO:0003910">
    <property type="term" value="F:DNA ligase (ATP) activity"/>
    <property type="evidence" value="ECO:0007669"/>
    <property type="project" value="UniProtKB-EC"/>
</dbReference>
<dbReference type="eggNOG" id="COG1793">
    <property type="taxonomic scope" value="Bacteria"/>
</dbReference>
<dbReference type="InterPro" id="IPR044117">
    <property type="entry name" value="OBF_LigC-like"/>
</dbReference>
<dbReference type="GO" id="GO:0005524">
    <property type="term" value="F:ATP binding"/>
    <property type="evidence" value="ECO:0007669"/>
    <property type="project" value="InterPro"/>
</dbReference>
<dbReference type="HOGENOM" id="CLU_008325_4_1_11"/>
<sequence>MTSWALPEPMLTEPVSSPDLPAGWAAEPKWDGYRAGLLVGRGGQVVLRSRRGAQMAAAFPEVVRAARELGEQVALDGELVVWEGGRLAFERLQRRLASRGARAEQAAREWPAHFVAFDLLHDGEQDLIGWPYERRRTALEGLFADLPAAGPLALCPSTTDPEQAREWLGWTAAGLEGLCFKRLGERYLPGRRAWRKYKVRVTTEAVVGAVTGSIASPATLLLGRQDREGLLRYVGRTTTLNSVLAHDIGERLTPARAGHPWAGWTFSAGWGSRDTLDVHLVEPDLVLEVVADTARDHAGRWRHPVRAHRTRTDLTPDDLPPR</sequence>
<comment type="catalytic activity">
    <reaction evidence="3">
        <text>ATP + (deoxyribonucleotide)n-3'-hydroxyl + 5'-phospho-(deoxyribonucleotide)m = (deoxyribonucleotide)n+m + AMP + diphosphate.</text>
        <dbReference type="EC" id="6.5.1.1"/>
    </reaction>
</comment>
<accession>A0A066YG56</accession>
<evidence type="ECO:0000313" key="6">
    <source>
        <dbReference type="Proteomes" id="UP000027178"/>
    </source>
</evidence>
<evidence type="ECO:0000256" key="2">
    <source>
        <dbReference type="ARBA" id="ARBA00022598"/>
    </source>
</evidence>
<dbReference type="EMBL" id="JNBY01000175">
    <property type="protein sequence ID" value="KDN80478.1"/>
    <property type="molecule type" value="Genomic_DNA"/>
</dbReference>
<reference evidence="5 6" key="1">
    <citation type="submission" date="2014-05" db="EMBL/GenBank/DDBJ databases">
        <title>Draft Genome Sequence of Kitasatospora cheerisanensis KCTC 2395.</title>
        <authorList>
            <person name="Nam D.H."/>
        </authorList>
    </citation>
    <scope>NUCLEOTIDE SEQUENCE [LARGE SCALE GENOMIC DNA]</scope>
    <source>
        <strain evidence="5 6">KCTC 2395</strain>
    </source>
</reference>
<dbReference type="InterPro" id="IPR044119">
    <property type="entry name" value="Adenylation_LigC-like"/>
</dbReference>
<evidence type="ECO:0000256" key="3">
    <source>
        <dbReference type="ARBA" id="ARBA00034003"/>
    </source>
</evidence>
<dbReference type="Proteomes" id="UP000027178">
    <property type="component" value="Unassembled WGS sequence"/>
</dbReference>
<name>A0A066YG56_9ACTN</name>
<dbReference type="InterPro" id="IPR012340">
    <property type="entry name" value="NA-bd_OB-fold"/>
</dbReference>
<dbReference type="PATRIC" id="fig|1348663.4.peg.7485"/>
<dbReference type="PROSITE" id="PS50160">
    <property type="entry name" value="DNA_LIGASE_A3"/>
    <property type="match status" value="1"/>
</dbReference>
<dbReference type="PANTHER" id="PTHR45674:SF4">
    <property type="entry name" value="DNA LIGASE 1"/>
    <property type="match status" value="1"/>
</dbReference>
<protein>
    <submittedName>
        <fullName evidence="5">Putative ATP-dependint DNA ligase</fullName>
        <ecNumber evidence="5">6.5.1.1</ecNumber>
    </submittedName>
</protein>
<dbReference type="EC" id="6.5.1.1" evidence="5"/>
<dbReference type="AlphaFoldDB" id="A0A066YG56"/>
<dbReference type="Pfam" id="PF01068">
    <property type="entry name" value="DNA_ligase_A_M"/>
    <property type="match status" value="1"/>
</dbReference>
<comment type="caution">
    <text evidence="5">The sequence shown here is derived from an EMBL/GenBank/DDBJ whole genome shotgun (WGS) entry which is preliminary data.</text>
</comment>
<keyword evidence="2 5" id="KW-0436">Ligase</keyword>
<dbReference type="InterPro" id="IPR012310">
    <property type="entry name" value="DNA_ligase_ATP-dep_cent"/>
</dbReference>
<dbReference type="Gene3D" id="3.30.470.30">
    <property type="entry name" value="DNA ligase/mRNA capping enzyme"/>
    <property type="match status" value="1"/>
</dbReference>
<feature type="domain" description="ATP-dependent DNA ligase family profile" evidence="4">
    <location>
        <begin position="105"/>
        <end position="231"/>
    </location>
</feature>